<evidence type="ECO:0000313" key="1">
    <source>
        <dbReference type="EMBL" id="KAF5829584.1"/>
    </source>
</evidence>
<name>A0ABQ7G4R9_DUNSA</name>
<keyword evidence="2" id="KW-1185">Reference proteome</keyword>
<gene>
    <name evidence="1" type="ORF">DUNSADRAFT_15883</name>
</gene>
<sequence>MSGLPSLEQGPAYSLLPPEIVQPVQAALAVASEEHNRLLKAEIQRFQTLVHPRMLQLEYFDLGGLFDSITQADNLEELGITVTNSSCIEFNSLDLAEVESVCQDPAQFTFYDPLHYTTTIHREVAKGIAKALDRKVTAVPY</sequence>
<protein>
    <submittedName>
        <fullName evidence="1">Uncharacterized protein</fullName>
    </submittedName>
</protein>
<dbReference type="InterPro" id="IPR036514">
    <property type="entry name" value="SGNH_hydro_sf"/>
</dbReference>
<dbReference type="Proteomes" id="UP000815325">
    <property type="component" value="Unassembled WGS sequence"/>
</dbReference>
<reference evidence="1" key="1">
    <citation type="submission" date="2017-08" db="EMBL/GenBank/DDBJ databases">
        <authorList>
            <person name="Polle J.E."/>
            <person name="Barry K."/>
            <person name="Cushman J."/>
            <person name="Schmutz J."/>
            <person name="Tran D."/>
            <person name="Hathwaick L.T."/>
            <person name="Yim W.C."/>
            <person name="Jenkins J."/>
            <person name="Mckie-Krisberg Z.M."/>
            <person name="Prochnik S."/>
            <person name="Lindquist E."/>
            <person name="Dockter R.B."/>
            <person name="Adam C."/>
            <person name="Molina H."/>
            <person name="Bunkerborg J."/>
            <person name="Jin E."/>
            <person name="Buchheim M."/>
            <person name="Magnuson J."/>
        </authorList>
    </citation>
    <scope>NUCLEOTIDE SEQUENCE</scope>
    <source>
        <strain evidence="1">CCAP 19/18</strain>
    </source>
</reference>
<proteinExistence type="predicted"/>
<dbReference type="Gene3D" id="3.40.50.1110">
    <property type="entry name" value="SGNH hydrolase"/>
    <property type="match status" value="1"/>
</dbReference>
<organism evidence="1 2">
    <name type="scientific">Dunaliella salina</name>
    <name type="common">Green alga</name>
    <name type="synonym">Protococcus salinus</name>
    <dbReference type="NCBI Taxonomy" id="3046"/>
    <lineage>
        <taxon>Eukaryota</taxon>
        <taxon>Viridiplantae</taxon>
        <taxon>Chlorophyta</taxon>
        <taxon>core chlorophytes</taxon>
        <taxon>Chlorophyceae</taxon>
        <taxon>CS clade</taxon>
        <taxon>Chlamydomonadales</taxon>
        <taxon>Dunaliellaceae</taxon>
        <taxon>Dunaliella</taxon>
    </lineage>
</organism>
<comment type="caution">
    <text evidence="1">The sequence shown here is derived from an EMBL/GenBank/DDBJ whole genome shotgun (WGS) entry which is preliminary data.</text>
</comment>
<accession>A0ABQ7G4R9</accession>
<evidence type="ECO:0000313" key="2">
    <source>
        <dbReference type="Proteomes" id="UP000815325"/>
    </source>
</evidence>
<dbReference type="EMBL" id="MU070141">
    <property type="protein sequence ID" value="KAF5829584.1"/>
    <property type="molecule type" value="Genomic_DNA"/>
</dbReference>